<dbReference type="EMBL" id="JARQBI010000004">
    <property type="protein sequence ID" value="MDT2796138.1"/>
    <property type="molecule type" value="Genomic_DNA"/>
</dbReference>
<feature type="domain" description="FAZ1 C-terminal region" evidence="3">
    <location>
        <begin position="275"/>
        <end position="295"/>
    </location>
</feature>
<evidence type="ECO:0000259" key="2">
    <source>
        <dbReference type="Pfam" id="PF00535"/>
    </source>
</evidence>
<evidence type="ECO:0000256" key="1">
    <source>
        <dbReference type="SAM" id="Coils"/>
    </source>
</evidence>
<comment type="caution">
    <text evidence="4">The sequence shown here is derived from an EMBL/GenBank/DDBJ whole genome shotgun (WGS) entry which is preliminary data.</text>
</comment>
<dbReference type="Gene3D" id="3.90.550.10">
    <property type="entry name" value="Spore Coat Polysaccharide Biosynthesis Protein SpsA, Chain A"/>
    <property type="match status" value="1"/>
</dbReference>
<feature type="coiled-coil region" evidence="1">
    <location>
        <begin position="270"/>
        <end position="297"/>
    </location>
</feature>
<dbReference type="Pfam" id="PF00535">
    <property type="entry name" value="Glycos_transf_2"/>
    <property type="match status" value="1"/>
</dbReference>
<proteinExistence type="predicted"/>
<dbReference type="CDD" id="cd00761">
    <property type="entry name" value="Glyco_tranf_GTA_type"/>
    <property type="match status" value="1"/>
</dbReference>
<evidence type="ECO:0000313" key="4">
    <source>
        <dbReference type="EMBL" id="MDT2796138.1"/>
    </source>
</evidence>
<dbReference type="InterPro" id="IPR001173">
    <property type="entry name" value="Glyco_trans_2-like"/>
</dbReference>
<dbReference type="InterPro" id="IPR050834">
    <property type="entry name" value="Glycosyltransf_2"/>
</dbReference>
<feature type="domain" description="Glycosyltransferase 2-like" evidence="2">
    <location>
        <begin position="10"/>
        <end position="143"/>
    </location>
</feature>
<organism evidence="4 5">
    <name type="scientific">Enterococcus cecorum</name>
    <dbReference type="NCBI Taxonomy" id="44008"/>
    <lineage>
        <taxon>Bacteria</taxon>
        <taxon>Bacillati</taxon>
        <taxon>Bacillota</taxon>
        <taxon>Bacilli</taxon>
        <taxon>Lactobacillales</taxon>
        <taxon>Enterococcaceae</taxon>
        <taxon>Enterococcus</taxon>
    </lineage>
</organism>
<dbReference type="AlphaFoldDB" id="A0AAW8TM81"/>
<dbReference type="Pfam" id="PF13692">
    <property type="entry name" value="Glyco_trans_1_4"/>
    <property type="match status" value="1"/>
</dbReference>
<dbReference type="SUPFAM" id="SSF53448">
    <property type="entry name" value="Nucleotide-diphospho-sugar transferases"/>
    <property type="match status" value="1"/>
</dbReference>
<gene>
    <name evidence="4" type="ORF">P7H47_02470</name>
</gene>
<accession>A0AAW8TM81</accession>
<sequence>MEGVLNPQVSVIVTCYNHEKYIEQCIQSVFDQSYKNISLLVIDDGSKDHSATIIERILNESPFENTEFIKQENKGVCLTRNKGIDWSTGEFLLFIDSDNFLDKNYIEELLHHAIQYNEDIVYCDLYDFENDKNFITSHDFDLAEFMKNNFIDNCSLIRKSIIDDIRYDEKLNRKFLVDYDFMLNLILTNKAKPGYCNSTKLNYRVLEDSISRKDGHQDLEYYYDVYTYILNKHLDNYPREVCHALKENLFTISGRLTELVNHHFELEPYIQKLIADNEKLIADNEKLIADNEKLNRLIIEKDSMNARMEKRANQLFYDNQALLHSTSYRLGNAIIKPMYLAKRALRNPKLIIKAGKRGKNYLAKKIRRLPRPSMYCKRLVKDISRSRYQLENTKRYLIYVIFEDQKDIQEYKYLFLDHLAKFVDKVLIISNSQLNERDMRHLSRYGEVRIRENKGYDTAAFRYGILEAYPDLATDYSELILANDTSIGPIADFSQMFDEMDAKKLDFWGVTFGEEQDDITGYNRYNYIPKHLQSYFLAIKRNMFLDSQFLNYWENLTQTDSREEAIGKHETVFTKYFADLGYRYDAYVRENSDSAMYIHPLKMLKLGVPLIKYSALANYDDNQFIWQGLQRKSEIPELIEYVKMNSKYPVRLIHNIIEEIKNKPHEEYILIIDGVQNIIPQCTRYRVLNKQEYLENHGYNVKVVNLSDFQMKDIRFASTIIVYRAPYSAMLDDMVELAHQKGTKVYFDIDDLVIDTKYTDQLEYTQKLDKHEKQNYDASVKNYGAMMNLCDGVITSTNKMVDELKNYKDVICLDRNITSKELIQLSQESMKNNRQSNQFVKIGYFSGSITHNENFNLIKNDLLQIMNDFNNVELHLVGHIDLPKEFIIYKDRIVLHDYVDWKELPKLISQVDINLAPLKKSIFNEAKSEIKWIEAALVKVVTVASNIGAFKDMIQDGKTGVLCEDNQWFIKLKNLIQDEQSRVTIADNAYCYVLENCTTQFTNSEILQILIKGE</sequence>
<dbReference type="Pfam" id="PF23404">
    <property type="entry name" value="FAZ1_C"/>
    <property type="match status" value="1"/>
</dbReference>
<keyword evidence="1" id="KW-0175">Coiled coil</keyword>
<name>A0AAW8TM81_9ENTE</name>
<dbReference type="Gene3D" id="3.40.50.2000">
    <property type="entry name" value="Glycogen Phosphorylase B"/>
    <property type="match status" value="1"/>
</dbReference>
<dbReference type="InterPro" id="IPR007739">
    <property type="entry name" value="RgpF"/>
</dbReference>
<dbReference type="PANTHER" id="PTHR43685:SF2">
    <property type="entry name" value="GLYCOSYLTRANSFERASE 2-LIKE DOMAIN-CONTAINING PROTEIN"/>
    <property type="match status" value="1"/>
</dbReference>
<dbReference type="RefSeq" id="WP_311897320.1">
    <property type="nucleotide sequence ID" value="NZ_JARQBI010000004.1"/>
</dbReference>
<dbReference type="Pfam" id="PF05045">
    <property type="entry name" value="RgpF"/>
    <property type="match status" value="1"/>
</dbReference>
<dbReference type="InterPro" id="IPR029044">
    <property type="entry name" value="Nucleotide-diphossugar_trans"/>
</dbReference>
<dbReference type="SUPFAM" id="SSF53756">
    <property type="entry name" value="UDP-Glycosyltransferase/glycogen phosphorylase"/>
    <property type="match status" value="1"/>
</dbReference>
<protein>
    <submittedName>
        <fullName evidence="4">Rhamnan synthesis F family protein</fullName>
    </submittedName>
</protein>
<reference evidence="4" key="1">
    <citation type="submission" date="2023-03" db="EMBL/GenBank/DDBJ databases">
        <authorList>
            <person name="Shen W."/>
            <person name="Cai J."/>
        </authorList>
    </citation>
    <scope>NUCLEOTIDE SEQUENCE</scope>
    <source>
        <strain evidence="4">B245-2</strain>
    </source>
</reference>
<evidence type="ECO:0000313" key="5">
    <source>
        <dbReference type="Proteomes" id="UP001255696"/>
    </source>
</evidence>
<dbReference type="PANTHER" id="PTHR43685">
    <property type="entry name" value="GLYCOSYLTRANSFERASE"/>
    <property type="match status" value="1"/>
</dbReference>
<dbReference type="InterPro" id="IPR056615">
    <property type="entry name" value="FAZ1_C"/>
</dbReference>
<evidence type="ECO:0000259" key="3">
    <source>
        <dbReference type="Pfam" id="PF23404"/>
    </source>
</evidence>
<dbReference type="Proteomes" id="UP001255696">
    <property type="component" value="Unassembled WGS sequence"/>
</dbReference>